<comment type="similarity">
    <text evidence="1">Belongs to the non-flavoprotein flavin reductase family.</text>
</comment>
<dbReference type="OrthoDB" id="9792858at2"/>
<gene>
    <name evidence="4" type="ORF">D3250_00925</name>
</gene>
<dbReference type="InterPro" id="IPR012349">
    <property type="entry name" value="Split_barrel_FMN-bd"/>
</dbReference>
<protein>
    <submittedName>
        <fullName evidence="4">Flavin reductase</fullName>
    </submittedName>
</protein>
<dbReference type="PANTHER" id="PTHR30466">
    <property type="entry name" value="FLAVIN REDUCTASE"/>
    <property type="match status" value="1"/>
</dbReference>
<dbReference type="SMART" id="SM00903">
    <property type="entry name" value="Flavin_Reduct"/>
    <property type="match status" value="1"/>
</dbReference>
<evidence type="ECO:0000313" key="5">
    <source>
        <dbReference type="Proteomes" id="UP000266615"/>
    </source>
</evidence>
<keyword evidence="2" id="KW-0560">Oxidoreductase</keyword>
<dbReference type="EMBL" id="QYZP01000001">
    <property type="protein sequence ID" value="RJN32447.1"/>
    <property type="molecule type" value="Genomic_DNA"/>
</dbReference>
<dbReference type="PANTHER" id="PTHR30466:SF11">
    <property type="entry name" value="FLAVIN-DEPENDENT MONOOXYGENASE, REDUCTASE SUBUNIT HSAB"/>
    <property type="match status" value="1"/>
</dbReference>
<dbReference type="SUPFAM" id="SSF50475">
    <property type="entry name" value="FMN-binding split barrel"/>
    <property type="match status" value="1"/>
</dbReference>
<reference evidence="4 5" key="1">
    <citation type="submission" date="2018-09" db="EMBL/GenBank/DDBJ databases">
        <title>Nesterenkonia natronophila sp. nov., an alkaliphilic actinobacteriume isolated from a soda lake, and emended description of the genus Nesterenkonia.</title>
        <authorList>
            <person name="Menes R.J."/>
            <person name="Iriarte A."/>
        </authorList>
    </citation>
    <scope>NUCLEOTIDE SEQUENCE [LARGE SCALE GENOMIC DNA]</scope>
    <source>
        <strain evidence="4 5">M8</strain>
    </source>
</reference>
<dbReference type="Gene3D" id="2.30.110.10">
    <property type="entry name" value="Electron Transport, Fmn-binding Protein, Chain A"/>
    <property type="match status" value="1"/>
</dbReference>
<proteinExistence type="inferred from homology"/>
<feature type="domain" description="Flavin reductase like" evidence="3">
    <location>
        <begin position="25"/>
        <end position="169"/>
    </location>
</feature>
<evidence type="ECO:0000256" key="1">
    <source>
        <dbReference type="ARBA" id="ARBA00008898"/>
    </source>
</evidence>
<dbReference type="AlphaFoldDB" id="A0A3A4FBF7"/>
<organism evidence="4 5">
    <name type="scientific">Nesterenkonia natronophila</name>
    <dbReference type="NCBI Taxonomy" id="2174932"/>
    <lineage>
        <taxon>Bacteria</taxon>
        <taxon>Bacillati</taxon>
        <taxon>Actinomycetota</taxon>
        <taxon>Actinomycetes</taxon>
        <taxon>Micrococcales</taxon>
        <taxon>Micrococcaceae</taxon>
        <taxon>Nesterenkonia</taxon>
    </lineage>
</organism>
<evidence type="ECO:0000259" key="3">
    <source>
        <dbReference type="SMART" id="SM00903"/>
    </source>
</evidence>
<dbReference type="InterPro" id="IPR002563">
    <property type="entry name" value="Flavin_Rdtase-like_dom"/>
</dbReference>
<dbReference type="InterPro" id="IPR050268">
    <property type="entry name" value="NADH-dep_flavin_reductase"/>
</dbReference>
<dbReference type="GO" id="GO:0010181">
    <property type="term" value="F:FMN binding"/>
    <property type="evidence" value="ECO:0007669"/>
    <property type="project" value="InterPro"/>
</dbReference>
<name>A0A3A4FBF7_9MICC</name>
<dbReference type="Proteomes" id="UP000266615">
    <property type="component" value="Unassembled WGS sequence"/>
</dbReference>
<keyword evidence="5" id="KW-1185">Reference proteome</keyword>
<accession>A0A3A4FBF7</accession>
<comment type="caution">
    <text evidence="4">The sequence shown here is derived from an EMBL/GenBank/DDBJ whole genome shotgun (WGS) entry which is preliminary data.</text>
</comment>
<sequence length="178" mass="19277">MTTTITENEKLTQPTFDPRELRSAFGQFVTGVTIATSRDLDGSLIGMTANSFSSVSMDPPLLMFCPASHLPSLPAFERAGHFAINILAASQGELAKHFARPSENKFAGVDYSSGIFGAPVINGSVATFECTLFASHDAGDHKILIGEIHDFVANPESRALVFHRGKMVTNHNERKSHE</sequence>
<dbReference type="Pfam" id="PF01613">
    <property type="entry name" value="Flavin_Reduct"/>
    <property type="match status" value="1"/>
</dbReference>
<dbReference type="RefSeq" id="WP_119901493.1">
    <property type="nucleotide sequence ID" value="NZ_QYZP01000001.1"/>
</dbReference>
<evidence type="ECO:0000313" key="4">
    <source>
        <dbReference type="EMBL" id="RJN32447.1"/>
    </source>
</evidence>
<dbReference type="GO" id="GO:0042602">
    <property type="term" value="F:riboflavin reductase (NADPH) activity"/>
    <property type="evidence" value="ECO:0007669"/>
    <property type="project" value="TreeGrafter"/>
</dbReference>
<evidence type="ECO:0000256" key="2">
    <source>
        <dbReference type="ARBA" id="ARBA00023002"/>
    </source>
</evidence>